<dbReference type="InterPro" id="IPR040794">
    <property type="entry name" value="CE2_N"/>
</dbReference>
<evidence type="ECO:0000313" key="4">
    <source>
        <dbReference type="Proteomes" id="UP000010473"/>
    </source>
</evidence>
<dbReference type="PROSITE" id="PS51257">
    <property type="entry name" value="PROKAR_LIPOPROTEIN"/>
    <property type="match status" value="1"/>
</dbReference>
<dbReference type="InterPro" id="IPR052762">
    <property type="entry name" value="PCW_deacetylase/CE"/>
</dbReference>
<dbReference type="eggNOG" id="COG2755">
    <property type="taxonomic scope" value="Bacteria"/>
</dbReference>
<evidence type="ECO:0000259" key="2">
    <source>
        <dbReference type="Pfam" id="PF17996"/>
    </source>
</evidence>
<dbReference type="Pfam" id="PF17996">
    <property type="entry name" value="CE2_N"/>
    <property type="match status" value="1"/>
</dbReference>
<sequence length="375" mass="42412">MEIKKILFIFLFSLAVFIACSDRSLNSQSFQQIAADNSNFQYIGRVDRQNPQAPIFSFPATACLFNFEGTSLKLKLADDNWGESNYIGVYLDNNPKPIIIHLNSGNEPQVYEVAKKLEDKNHQALIVKRNDYITGEFSFHGILIDNNKNLLSPPQLTNRKIEVYGDSISAGSTVEYEQTGTQDPSGDTNHLSNSYLSFGAMLARDYQAQLSLVAQAGIALVDGYGFWHDGIGMEAVYDQIKPLKDAPSWDFNQYIPNLVIVALGQNDASSIDLNSDLTSTEWKQHYKNFVANLRSKYPNAYFICMFPNMYHDRAWDNYLNEAVTEYKNEQQDNKIHSLITEQVTPGHPRVSEQQLMADALKNLIDTTLVQDGFSW</sequence>
<dbReference type="EMBL" id="CP003653">
    <property type="protein sequence ID" value="AFZ35273.1"/>
    <property type="molecule type" value="Genomic_DNA"/>
</dbReference>
<dbReference type="Proteomes" id="UP000010473">
    <property type="component" value="Chromosome"/>
</dbReference>
<organism evidence="3 4">
    <name type="scientific">Stanieria cyanosphaera (strain ATCC 29371 / PCC 7437)</name>
    <dbReference type="NCBI Taxonomy" id="111780"/>
    <lineage>
        <taxon>Bacteria</taxon>
        <taxon>Bacillati</taxon>
        <taxon>Cyanobacteriota</taxon>
        <taxon>Cyanophyceae</taxon>
        <taxon>Pleurocapsales</taxon>
        <taxon>Dermocarpellaceae</taxon>
        <taxon>Stanieria</taxon>
    </lineage>
</organism>
<dbReference type="Pfam" id="PF13472">
    <property type="entry name" value="Lipase_GDSL_2"/>
    <property type="match status" value="1"/>
</dbReference>
<name>K9XRX2_STAC7</name>
<dbReference type="PANTHER" id="PTHR37834">
    <property type="entry name" value="GDSL-LIKE LIPASE/ACYLHYDROLASE DOMAIN PROTEIN (AFU_ORTHOLOGUE AFUA_2G00620)"/>
    <property type="match status" value="1"/>
</dbReference>
<dbReference type="Gene3D" id="3.40.50.1110">
    <property type="entry name" value="SGNH hydrolase"/>
    <property type="match status" value="1"/>
</dbReference>
<dbReference type="InterPro" id="IPR013830">
    <property type="entry name" value="SGNH_hydro"/>
</dbReference>
<feature type="domain" description="SGNH hydrolase-type esterase" evidence="1">
    <location>
        <begin position="163"/>
        <end position="328"/>
    </location>
</feature>
<dbReference type="OrthoDB" id="9801375at2"/>
<dbReference type="KEGG" id="scs:Sta7437_1711"/>
<dbReference type="InterPro" id="IPR036514">
    <property type="entry name" value="SGNH_hydro_sf"/>
</dbReference>
<accession>K9XRX2</accession>
<proteinExistence type="predicted"/>
<protein>
    <submittedName>
        <fullName evidence="3">Electron transport complex, RnfABCDGE type, D subunit</fullName>
    </submittedName>
</protein>
<keyword evidence="4" id="KW-1185">Reference proteome</keyword>
<gene>
    <name evidence="3" type="ordered locus">Sta7437_1711</name>
</gene>
<dbReference type="HOGENOM" id="CLU_042506_2_1_3"/>
<evidence type="ECO:0000313" key="3">
    <source>
        <dbReference type="EMBL" id="AFZ35273.1"/>
    </source>
</evidence>
<dbReference type="AlphaFoldDB" id="K9XRX2"/>
<reference evidence="4" key="1">
    <citation type="journal article" date="2013" name="Proc. Natl. Acad. Sci. U.S.A.">
        <title>Improving the coverage of the cyanobacterial phylum using diversity-driven genome sequencing.</title>
        <authorList>
            <person name="Shih P.M."/>
            <person name="Wu D."/>
            <person name="Latifi A."/>
            <person name="Axen S.D."/>
            <person name="Fewer D.P."/>
            <person name="Talla E."/>
            <person name="Calteau A."/>
            <person name="Cai F."/>
            <person name="Tandeau de Marsac N."/>
            <person name="Rippka R."/>
            <person name="Herdman M."/>
            <person name="Sivonen K."/>
            <person name="Coursin T."/>
            <person name="Laurent T."/>
            <person name="Goodwin L."/>
            <person name="Nolan M."/>
            <person name="Davenport K.W."/>
            <person name="Han C.S."/>
            <person name="Rubin E.M."/>
            <person name="Eisen J.A."/>
            <person name="Woyke T."/>
            <person name="Gugger M."/>
            <person name="Kerfeld C.A."/>
        </authorList>
    </citation>
    <scope>NUCLEOTIDE SEQUENCE [LARGE SCALE GENOMIC DNA]</scope>
    <source>
        <strain evidence="4">ATCC 29371 / PCC 7437</strain>
    </source>
</reference>
<dbReference type="STRING" id="111780.Sta7437_1711"/>
<dbReference type="RefSeq" id="WP_015192944.1">
    <property type="nucleotide sequence ID" value="NC_019748.1"/>
</dbReference>
<dbReference type="SUPFAM" id="SSF52266">
    <property type="entry name" value="SGNH hydrolase"/>
    <property type="match status" value="1"/>
</dbReference>
<evidence type="ECO:0000259" key="1">
    <source>
        <dbReference type="Pfam" id="PF13472"/>
    </source>
</evidence>
<dbReference type="PANTHER" id="PTHR37834:SF2">
    <property type="entry name" value="ESTERASE, SGNH HYDROLASE-TYPE"/>
    <property type="match status" value="1"/>
</dbReference>
<dbReference type="Gene3D" id="2.60.120.260">
    <property type="entry name" value="Galactose-binding domain-like"/>
    <property type="match status" value="1"/>
</dbReference>
<feature type="domain" description="Carbohydrate esterase 2 N-terminal" evidence="2">
    <location>
        <begin position="42"/>
        <end position="154"/>
    </location>
</feature>